<dbReference type="PANTHER" id="PTHR22894">
    <property type="entry name" value="RING-TYPE DOMAIN-CONTAINING PROTEIN"/>
    <property type="match status" value="1"/>
</dbReference>
<accession>A0A978VAM9</accession>
<evidence type="ECO:0000256" key="1">
    <source>
        <dbReference type="SAM" id="Phobius"/>
    </source>
</evidence>
<keyword evidence="1" id="KW-1133">Transmembrane helix</keyword>
<proteinExistence type="predicted"/>
<evidence type="ECO:0000313" key="3">
    <source>
        <dbReference type="Proteomes" id="UP000813462"/>
    </source>
</evidence>
<reference evidence="2" key="1">
    <citation type="journal article" date="2021" name="Front. Plant Sci.">
        <title>Chromosome-Scale Genome Assembly for Chinese Sour Jujube and Insights Into Its Genome Evolution and Domestication Signature.</title>
        <authorList>
            <person name="Shen L.-Y."/>
            <person name="Luo H."/>
            <person name="Wang X.-L."/>
            <person name="Wang X.-M."/>
            <person name="Qiu X.-J."/>
            <person name="Liu H."/>
            <person name="Zhou S.-S."/>
            <person name="Jia K.-H."/>
            <person name="Nie S."/>
            <person name="Bao Y.-T."/>
            <person name="Zhang R.-G."/>
            <person name="Yun Q.-Z."/>
            <person name="Chai Y.-H."/>
            <person name="Lu J.-Y."/>
            <person name="Li Y."/>
            <person name="Zhao S.-W."/>
            <person name="Mao J.-F."/>
            <person name="Jia S.-G."/>
            <person name="Mao Y.-M."/>
        </authorList>
    </citation>
    <scope>NUCLEOTIDE SEQUENCE</scope>
    <source>
        <strain evidence="2">AT0</strain>
        <tissue evidence="2">Leaf</tissue>
    </source>
</reference>
<gene>
    <name evidence="2" type="ORF">FEM48_Zijuj06G0175100</name>
</gene>
<dbReference type="GO" id="GO:0061630">
    <property type="term" value="F:ubiquitin protein ligase activity"/>
    <property type="evidence" value="ECO:0007669"/>
    <property type="project" value="InterPro"/>
</dbReference>
<feature type="transmembrane region" description="Helical" evidence="1">
    <location>
        <begin position="122"/>
        <end position="152"/>
    </location>
</feature>
<sequence>MHPLCLYSGNCIMLVWQHGSALQPCKCPLCRRQITLLVPSETSVRQRDNHDVAEVLRKIETYNRMFSGHSCSIIQTALSLVYVLSPVDIIPEGTLLSYALYVLFVGLYLYKACFGNWHSLQWLFNAGILGIVGLLDDFLIVLIFFFHIAAIYRSVLHYRHGGSSQT</sequence>
<dbReference type="Proteomes" id="UP000813462">
    <property type="component" value="Unassembled WGS sequence"/>
</dbReference>
<dbReference type="AlphaFoldDB" id="A0A978VAM9"/>
<keyword evidence="1" id="KW-0812">Transmembrane</keyword>
<keyword evidence="1" id="KW-0472">Membrane</keyword>
<dbReference type="EMBL" id="JAEACU010000006">
    <property type="protein sequence ID" value="KAH7524964.1"/>
    <property type="molecule type" value="Genomic_DNA"/>
</dbReference>
<evidence type="ECO:0000313" key="2">
    <source>
        <dbReference type="EMBL" id="KAH7524964.1"/>
    </source>
</evidence>
<evidence type="ECO:0008006" key="4">
    <source>
        <dbReference type="Google" id="ProtNLM"/>
    </source>
</evidence>
<protein>
    <recommendedName>
        <fullName evidence="4">RING-type E3 ubiquitin transferase</fullName>
    </recommendedName>
</protein>
<feature type="transmembrane region" description="Helical" evidence="1">
    <location>
        <begin position="66"/>
        <end position="84"/>
    </location>
</feature>
<name>A0A978VAM9_ZIZJJ</name>
<feature type="transmembrane region" description="Helical" evidence="1">
    <location>
        <begin position="90"/>
        <end position="110"/>
    </location>
</feature>
<comment type="caution">
    <text evidence="2">The sequence shown here is derived from an EMBL/GenBank/DDBJ whole genome shotgun (WGS) entry which is preliminary data.</text>
</comment>
<dbReference type="PANTHER" id="PTHR22894:SF5">
    <property type="entry name" value="RING-TYPE DOMAIN-CONTAINING PROTEIN"/>
    <property type="match status" value="1"/>
</dbReference>
<dbReference type="InterPro" id="IPR038896">
    <property type="entry name" value="RNF170"/>
</dbReference>
<organism evidence="2 3">
    <name type="scientific">Ziziphus jujuba var. spinosa</name>
    <dbReference type="NCBI Taxonomy" id="714518"/>
    <lineage>
        <taxon>Eukaryota</taxon>
        <taxon>Viridiplantae</taxon>
        <taxon>Streptophyta</taxon>
        <taxon>Embryophyta</taxon>
        <taxon>Tracheophyta</taxon>
        <taxon>Spermatophyta</taxon>
        <taxon>Magnoliopsida</taxon>
        <taxon>eudicotyledons</taxon>
        <taxon>Gunneridae</taxon>
        <taxon>Pentapetalae</taxon>
        <taxon>rosids</taxon>
        <taxon>fabids</taxon>
        <taxon>Rosales</taxon>
        <taxon>Rhamnaceae</taxon>
        <taxon>Paliureae</taxon>
        <taxon>Ziziphus</taxon>
    </lineage>
</organism>